<keyword evidence="1" id="KW-1133">Transmembrane helix</keyword>
<keyword evidence="1" id="KW-0472">Membrane</keyword>
<feature type="transmembrane region" description="Helical" evidence="1">
    <location>
        <begin position="87"/>
        <end position="120"/>
    </location>
</feature>
<reference evidence="3" key="1">
    <citation type="journal article" date="2019" name="Int. J. Syst. Evol. Microbiol.">
        <title>The Global Catalogue of Microorganisms (GCM) 10K type strain sequencing project: providing services to taxonomists for standard genome sequencing and annotation.</title>
        <authorList>
            <consortium name="The Broad Institute Genomics Platform"/>
            <consortium name="The Broad Institute Genome Sequencing Center for Infectious Disease"/>
            <person name="Wu L."/>
            <person name="Ma J."/>
        </authorList>
    </citation>
    <scope>NUCLEOTIDE SEQUENCE [LARGE SCALE GENOMIC DNA]</scope>
    <source>
        <strain evidence="3">KCTC 23701</strain>
    </source>
</reference>
<accession>A0ABQ3H4C0</accession>
<feature type="transmembrane region" description="Helical" evidence="1">
    <location>
        <begin position="132"/>
        <end position="161"/>
    </location>
</feature>
<gene>
    <name evidence="2" type="ORF">GCM10007350_34580</name>
</gene>
<dbReference type="EMBL" id="BMYO01000011">
    <property type="protein sequence ID" value="GHD68808.1"/>
    <property type="molecule type" value="Genomic_DNA"/>
</dbReference>
<sequence>MTDPLTLWLLLAAALVLVGLAGTLLPMLPGTPLIFGGMLLAAWAEGFSRIGWPTLLVLGILLALSIVLDFVAGALGAKRVGASSQAVWGSMIGAVLGIAGGLVGLIVGPFIGAAVGEYLARRDVARAGKVGVATWIGLLIGAIAKVAVALAMLGVFVFAWFW</sequence>
<dbReference type="InterPro" id="IPR007403">
    <property type="entry name" value="DUF456"/>
</dbReference>
<evidence type="ECO:0000313" key="3">
    <source>
        <dbReference type="Proteomes" id="UP000604737"/>
    </source>
</evidence>
<feature type="transmembrane region" description="Helical" evidence="1">
    <location>
        <begin position="55"/>
        <end position="75"/>
    </location>
</feature>
<dbReference type="Pfam" id="PF04306">
    <property type="entry name" value="DUF456"/>
    <property type="match status" value="1"/>
</dbReference>
<evidence type="ECO:0000256" key="1">
    <source>
        <dbReference type="SAM" id="Phobius"/>
    </source>
</evidence>
<dbReference type="Proteomes" id="UP000604737">
    <property type="component" value="Unassembled WGS sequence"/>
</dbReference>
<comment type="caution">
    <text evidence="2">The sequence shown here is derived from an EMBL/GenBank/DDBJ whole genome shotgun (WGS) entry which is preliminary data.</text>
</comment>
<keyword evidence="3" id="KW-1185">Reference proteome</keyword>
<proteinExistence type="predicted"/>
<evidence type="ECO:0000313" key="2">
    <source>
        <dbReference type="EMBL" id="GHD68808.1"/>
    </source>
</evidence>
<protein>
    <submittedName>
        <fullName evidence="2">Membrane protein</fullName>
    </submittedName>
</protein>
<keyword evidence="1" id="KW-0812">Transmembrane</keyword>
<name>A0ABQ3H4C0_9NEIS</name>
<dbReference type="PANTHER" id="PTHR39165">
    <property type="entry name" value="IG HYPOTHETICAL 17883"/>
    <property type="match status" value="1"/>
</dbReference>
<organism evidence="2 3">
    <name type="scientific">Jeongeupia chitinilytica</name>
    <dbReference type="NCBI Taxonomy" id="1041641"/>
    <lineage>
        <taxon>Bacteria</taxon>
        <taxon>Pseudomonadati</taxon>
        <taxon>Pseudomonadota</taxon>
        <taxon>Betaproteobacteria</taxon>
        <taxon>Neisseriales</taxon>
        <taxon>Chitinibacteraceae</taxon>
        <taxon>Jeongeupia</taxon>
    </lineage>
</organism>
<dbReference type="PANTHER" id="PTHR39165:SF1">
    <property type="entry name" value="DUF456 DOMAIN-CONTAINING PROTEIN"/>
    <property type="match status" value="1"/>
</dbReference>
<dbReference type="RefSeq" id="WP_189462215.1">
    <property type="nucleotide sequence ID" value="NZ_BMYO01000011.1"/>
</dbReference>
<feature type="transmembrane region" description="Helical" evidence="1">
    <location>
        <begin position="31"/>
        <end position="48"/>
    </location>
</feature>